<proteinExistence type="predicted"/>
<keyword evidence="2" id="KW-1185">Reference proteome</keyword>
<dbReference type="RefSeq" id="WP_106932275.1">
    <property type="nucleotide sequence ID" value="NZ_PYFT01000001.1"/>
</dbReference>
<sequence length="239" mass="28777">MTNVITSDDELEKLQADLNYENLREQSDYERNINQWKTEYERILTRYSTNSTLEELRLFEIQCVQIITNLQGYFDEHPTPFRNAVELNQLIIENRNVYINRFKDLLYAIEKTIQYRENKVTPPRNSENTSTKKEVLFEDFLTEEGKEILPALIKEYQNSDPQEIFYMLLALEEFELITKNYTKNKTRLNKSLTQCFGKIGERQAYDRYFNNVSRESLFDKEEEMFNAHKRIIYNLQKPK</sequence>
<evidence type="ECO:0000313" key="1">
    <source>
        <dbReference type="EMBL" id="PSR56097.1"/>
    </source>
</evidence>
<dbReference type="EMBL" id="PYFT01000001">
    <property type="protein sequence ID" value="PSR56097.1"/>
    <property type="molecule type" value="Genomic_DNA"/>
</dbReference>
<organism evidence="1 2">
    <name type="scientific">Adhaeribacter arboris</name>
    <dbReference type="NCBI Taxonomy" id="2072846"/>
    <lineage>
        <taxon>Bacteria</taxon>
        <taxon>Pseudomonadati</taxon>
        <taxon>Bacteroidota</taxon>
        <taxon>Cytophagia</taxon>
        <taxon>Cytophagales</taxon>
        <taxon>Hymenobacteraceae</taxon>
        <taxon>Adhaeribacter</taxon>
    </lineage>
</organism>
<dbReference type="AlphaFoldDB" id="A0A2T2YKQ8"/>
<gene>
    <name evidence="1" type="ORF">AHMF7605_22625</name>
</gene>
<protein>
    <submittedName>
        <fullName evidence="1">Uncharacterized protein</fullName>
    </submittedName>
</protein>
<comment type="caution">
    <text evidence="1">The sequence shown here is derived from an EMBL/GenBank/DDBJ whole genome shotgun (WGS) entry which is preliminary data.</text>
</comment>
<reference evidence="1 2" key="1">
    <citation type="submission" date="2018-03" db="EMBL/GenBank/DDBJ databases">
        <title>Adhaeribacter sp. HMF7605 Genome sequencing and assembly.</title>
        <authorList>
            <person name="Kang H."/>
            <person name="Kang J."/>
            <person name="Cha I."/>
            <person name="Kim H."/>
            <person name="Joh K."/>
        </authorList>
    </citation>
    <scope>NUCLEOTIDE SEQUENCE [LARGE SCALE GENOMIC DNA]</scope>
    <source>
        <strain evidence="1 2">HMF7605</strain>
    </source>
</reference>
<evidence type="ECO:0000313" key="2">
    <source>
        <dbReference type="Proteomes" id="UP000240357"/>
    </source>
</evidence>
<dbReference type="Proteomes" id="UP000240357">
    <property type="component" value="Unassembled WGS sequence"/>
</dbReference>
<name>A0A2T2YKQ8_9BACT</name>
<accession>A0A2T2YKQ8</accession>